<dbReference type="CDD" id="cd00090">
    <property type="entry name" value="HTH_ARSR"/>
    <property type="match status" value="1"/>
</dbReference>
<dbReference type="EMBL" id="CP043732">
    <property type="protein sequence ID" value="QMU95937.1"/>
    <property type="molecule type" value="Genomic_DNA"/>
</dbReference>
<proteinExistence type="predicted"/>
<evidence type="ECO:0000256" key="1">
    <source>
        <dbReference type="SAM" id="MobiDB-lite"/>
    </source>
</evidence>
<sequence>MTEQDERGIRLDERQIRVLAHPLRARIPGLLRMGGPATATDLARLLHTNSGATSYHLRQLAAVGLVADTGEGVGRRREWRATSDFHSWAPSDFDDRPDAAAAVGWLQRAYLRDFIERAERWEAAAPDWPAAWRDGLGLSDTVVEVTPQQAAALQAEMGALLERYRAAGAGAPDAIRVHVTTHASPLEFSTGAGAAVADPTESGGLSDESGTRS</sequence>
<organism evidence="3 4">
    <name type="scientific">Microbacterium esteraromaticum</name>
    <dbReference type="NCBI Taxonomy" id="57043"/>
    <lineage>
        <taxon>Bacteria</taxon>
        <taxon>Bacillati</taxon>
        <taxon>Actinomycetota</taxon>
        <taxon>Actinomycetes</taxon>
        <taxon>Micrococcales</taxon>
        <taxon>Microbacteriaceae</taxon>
        <taxon>Microbacterium</taxon>
    </lineage>
</organism>
<dbReference type="Gene3D" id="1.10.10.10">
    <property type="entry name" value="Winged helix-like DNA-binding domain superfamily/Winged helix DNA-binding domain"/>
    <property type="match status" value="1"/>
</dbReference>
<dbReference type="InterPro" id="IPR036388">
    <property type="entry name" value="WH-like_DNA-bd_sf"/>
</dbReference>
<dbReference type="Pfam" id="PF12840">
    <property type="entry name" value="HTH_20"/>
    <property type="match status" value="1"/>
</dbReference>
<name>A0A7D7W9J7_9MICO</name>
<gene>
    <name evidence="3" type="ORF">FVO59_01030</name>
</gene>
<reference evidence="3 4" key="1">
    <citation type="journal article" date="2020" name="Front. Microbiol.">
        <title>Design of Bacterial Strain-Specific qPCR Assays Using NGS Data and Publicly Available Resources and Its Application to Track Biocontrol Strains.</title>
        <authorList>
            <person name="Hernandez I."/>
            <person name="Sant C."/>
            <person name="Martinez R."/>
            <person name="Fernandez C."/>
        </authorList>
    </citation>
    <scope>NUCLEOTIDE SEQUENCE [LARGE SCALE GENOMIC DNA]</scope>
    <source>
        <strain evidence="3 4">B24</strain>
    </source>
</reference>
<dbReference type="AlphaFoldDB" id="A0A7D7W9J7"/>
<feature type="region of interest" description="Disordered" evidence="1">
    <location>
        <begin position="189"/>
        <end position="213"/>
    </location>
</feature>
<evidence type="ECO:0000259" key="2">
    <source>
        <dbReference type="SMART" id="SM00418"/>
    </source>
</evidence>
<dbReference type="InterPro" id="IPR011991">
    <property type="entry name" value="ArsR-like_HTH"/>
</dbReference>
<feature type="domain" description="HTH arsR-type" evidence="2">
    <location>
        <begin position="14"/>
        <end position="108"/>
    </location>
</feature>
<dbReference type="GO" id="GO:0003700">
    <property type="term" value="F:DNA-binding transcription factor activity"/>
    <property type="evidence" value="ECO:0007669"/>
    <property type="project" value="InterPro"/>
</dbReference>
<evidence type="ECO:0000313" key="3">
    <source>
        <dbReference type="EMBL" id="QMU95937.1"/>
    </source>
</evidence>
<dbReference type="Proteomes" id="UP000515708">
    <property type="component" value="Chromosome"/>
</dbReference>
<dbReference type="InterPro" id="IPR001845">
    <property type="entry name" value="HTH_ArsR_DNA-bd_dom"/>
</dbReference>
<dbReference type="SUPFAM" id="SSF46785">
    <property type="entry name" value="Winged helix' DNA-binding domain"/>
    <property type="match status" value="1"/>
</dbReference>
<evidence type="ECO:0000313" key="4">
    <source>
        <dbReference type="Proteomes" id="UP000515708"/>
    </source>
</evidence>
<dbReference type="RefSeq" id="WP_182253788.1">
    <property type="nucleotide sequence ID" value="NZ_CP043732.1"/>
</dbReference>
<dbReference type="SMART" id="SM00418">
    <property type="entry name" value="HTH_ARSR"/>
    <property type="match status" value="1"/>
</dbReference>
<dbReference type="InterPro" id="IPR036390">
    <property type="entry name" value="WH_DNA-bd_sf"/>
</dbReference>
<protein>
    <submittedName>
        <fullName evidence="3">Helix-turn-helix transcriptional regulator</fullName>
    </submittedName>
</protein>
<accession>A0A7D7W9J7</accession>